<dbReference type="PROSITE" id="PS00020">
    <property type="entry name" value="ACTININ_2"/>
    <property type="match status" value="1"/>
</dbReference>
<dbReference type="InterPro" id="IPR001849">
    <property type="entry name" value="PH_domain"/>
</dbReference>
<evidence type="ECO:0000259" key="7">
    <source>
        <dbReference type="PROSITE" id="PS50003"/>
    </source>
</evidence>
<dbReference type="Gene3D" id="2.30.29.30">
    <property type="entry name" value="Pleckstrin-homology domain (PH domain)/Phosphotyrosine-binding domain (PTB)"/>
    <property type="match status" value="1"/>
</dbReference>
<dbReference type="PROSITE" id="PS50021">
    <property type="entry name" value="CH"/>
    <property type="match status" value="2"/>
</dbReference>
<dbReference type="Pfam" id="PF00435">
    <property type="entry name" value="Spectrin"/>
    <property type="match status" value="14"/>
</dbReference>
<evidence type="ECO:0000256" key="1">
    <source>
        <dbReference type="ARBA" id="ARBA00006826"/>
    </source>
</evidence>
<dbReference type="InterPro" id="IPR001605">
    <property type="entry name" value="PH_dom-spectrin-type"/>
</dbReference>
<accession>A0ABQ7TQ07</accession>
<evidence type="ECO:0000313" key="10">
    <source>
        <dbReference type="Proteomes" id="UP000826234"/>
    </source>
</evidence>
<gene>
    <name evidence="9" type="ORF">JD844_005811</name>
</gene>
<evidence type="ECO:0000259" key="8">
    <source>
        <dbReference type="PROSITE" id="PS50021"/>
    </source>
</evidence>
<dbReference type="Pfam" id="PF00169">
    <property type="entry name" value="PH"/>
    <property type="match status" value="1"/>
</dbReference>
<dbReference type="Proteomes" id="UP000826234">
    <property type="component" value="Unassembled WGS sequence"/>
</dbReference>
<feature type="region of interest" description="Disordered" evidence="6">
    <location>
        <begin position="2445"/>
        <end position="2544"/>
    </location>
</feature>
<feature type="compositionally biased region" description="Low complexity" evidence="6">
    <location>
        <begin position="15"/>
        <end position="28"/>
    </location>
</feature>
<dbReference type="SMART" id="SM00233">
    <property type="entry name" value="PH"/>
    <property type="match status" value="1"/>
</dbReference>
<feature type="domain" description="Calponin-homology (CH)" evidence="8">
    <location>
        <begin position="67"/>
        <end position="171"/>
    </location>
</feature>
<feature type="compositionally biased region" description="Basic and acidic residues" evidence="6">
    <location>
        <begin position="2602"/>
        <end position="2617"/>
    </location>
</feature>
<feature type="region of interest" description="Disordered" evidence="6">
    <location>
        <begin position="1345"/>
        <end position="1378"/>
    </location>
</feature>
<dbReference type="InterPro" id="IPR001589">
    <property type="entry name" value="Actinin_actin-bd_CS"/>
</dbReference>
<evidence type="ECO:0008006" key="11">
    <source>
        <dbReference type="Google" id="ProtNLM"/>
    </source>
</evidence>
<name>A0ABQ7TQ07_PHRPL</name>
<dbReference type="Pfam" id="PF00307">
    <property type="entry name" value="CH"/>
    <property type="match status" value="2"/>
</dbReference>
<feature type="coiled-coil region" evidence="5">
    <location>
        <begin position="1095"/>
        <end position="1122"/>
    </location>
</feature>
<feature type="region of interest" description="Disordered" evidence="6">
    <location>
        <begin position="2567"/>
        <end position="2660"/>
    </location>
</feature>
<sequence length="2787" mass="318953">MANVAPAKLDNMEVQQQQQQQQQLQNNNTRWENAEHHHHHRPWDETTATAKLFECSRIKALADERDAVQKKTFTKWVNSHLSQVSCRINDLYTDLRDGYMLTKLLEVLSGEQLPKPTRGRMRIHSLENVDKALQFLKEQRVHLENVGSHDIVDGNHRLTLGLIWTIILRFQIQVIKIETEDNRETRSAKDALLLWCQMKTAGYPEVNIQNFTTSWRDGLAFNALIHKHRPDIIDFKKLTKSNAAYNLQQAFNTAEQQLGLAKLLDPEDVNMEHPDEKSIITYVVSYYHYFSKMKALAVEGKRIGKVLDQILEIEKIIERYESLASELLEWIELTIAIISNQKFANSLAGVQQQFQEKGNLEVLLFSIQSKLRANNRKLYIPKEGKSISDINKAWTRLEKAEHEREVALRNELIRQEKLELLAQRFDHKAVMRETWLNENQRLVSQDNFGYDLPAVEAAMKKHEAIEADISSYQERIQVVVELAQEMESEGYYDSKRINAQKDNVLRQWGLLTELVSARRARLEQNLALQKIFQEMVYMIDWMDEMQAQLASKDFGKHLLEVEDLLQKHSLLEADISAQSDRVKALNAAALKFSELEGYQPCDPQIICNRVNHVQSCLEQLQELAAKRRKELEASRQLWSFFQEMEEAEAWAREKERILSSSQGYGKDLNSVAKLLSKHNILLGELGGRRSLLQTAMRRGEQILLRKRFGPGNIQEKIREVRLHWKKLEELASSHLQKLQEALSFHQFSTDTEDLVVWLQDAYRLVSSDDFGHDEYSTQSLVKKHKGVVEEIDKHRAAVLTLRKQLAALAPEYHELVDVQIRIVEVEQLYGEVVEVAVLRRQWLQDALAVYHMFSEVNACEVWIDEKEQWLNRMDVPQKLEDVEVVQHRFESLDQEMNSLMGRILDVNQIVQQLVDGGHPSSSEVRACQDHLNSRWNRVVELVEQKKDNLNSILKIQNYLLECNEIKSQIREKRKAIESTQYNSGDLGSVLSLQRRLSTMEAALVVLEPRLIELQQEGELLANTHPGQAMEILMQFEEISEEWEALKRTLQGCEDSLTVASRLQQFIQDLDSFLTWLVKTQAAVASEELPGNLSEAERLLNHHALLKEEINRYEEDYTKIQAVNDVLALEEADLPYLSLQQWLQKLDVGWNKLLEMWENRREVLVQAHIFFLFLRDAKQAEICLYNQEATLAHAELPTTVEAAEKAIKKHKDFMTTMELNMQKTTTALKAGESLIRQGNIYSERVKDKMEALQAKSQQNVHLAQVWMQHLNDHLELQRFLQNCHEVCCFFCSLQGWGGESVNRARENPPLHPLLLPGVLNPSALPSAFLLPAADALLCGSLSVSPPSSTLGSPAAAAAQRGPERSEPKQGRFGGGGREREKRCDALSAASELCSRCGRRAVAAGAKESSGRSDTRLVFFLLFLSSVQLDGWVAEKEALMAGEGTRDKDASSWKQHPQQQRQPLQPLHPSRAPKRWLRHRAFMAELAQNKEWLRKIEKEGQQLIEEKPELAETVRKKLGEIRQCWAELESTTQAKARQLLEATKADQLVQSYTDLDKRLLCMESQLQTVDPGPDLATVNSSLKKLQVGSIDRWGKAVGGGFNVKQYAGYQQLPLVIASAPSTPSLQPPARFPKKWLWIERPGQSCAPSLTLLLILVLLLLLVLAVLQSMESQVEEWYREVGDLQAQVAALPLEAASKEMVDERQNTVGTRIVRLIEPLKERRRILLASKEVHQVSHDLEDEIVSVGRDLRGMERSMLSMRQGGTCIHLTISVTALFSASPLQNLRREIQVHKPRVDDVLERAASIATIKSPEVDSVRLLLEKLSELWTALQEETERRQQLLDATYQVEQYYFDVAEVESWLSEQELYMMNEEKGKDEQSTLQLLKKHLMTEQTVENYAETIAQLSRQCRALLELGHPDSEQISRRQSQVDRLYVSLKDLVEERKAKLEQQYWLYQLNREVDELEHWIAEKEVVAGSPELGQDYEHVTLLQEKFTEFASETGSIGNERISAVNQMVDELIDYGHADAATIAEWKDGVNEAWADLLELMETRAQMLAASHELHKFFNDCKDVLSQIEEKKQRLPEVTARESKTSAGTLQRMLNSFEHDVQILVTQVRQLQEVAAQLRTVYAGENAEAIATKEQEVMRSWKELLTSCEDCRLQITTTTDKMRFTSMFTLLYPWWQKQGTHLLGNYPQATDWLQNTCFNRRFALSLSRDVSSVEVLMNYHQGLKSEIETRNKNIATCVDLGKTLVLNKSPASEEVMLEVHQFAQEAVVADAWLTAQEPLVKSRELGNSVDEVEQLIRRHEAFRKAAAAWEERFSSLRRLTTQSKQPPTPLLGRKIFADPAELSSKASSLLRQPLYEKDALRGRMEVQPLLNGVKPEALERVEAKVAYVRQERKPERLQPKIDHLQEGLVVMAEAKVQEKAGEIKAAVEEVVKAPTSALMEQMEAKASRVETHMERHRERHERRLERQESTEQDGPRHEQSERRRERRERRLERQESSEQETPRRERHERRLERQESSEQEALRSDPKGGGLAKDRSGDEGFTADTVFLTFSKATLADIVEQLQEKESTVPAPATAAPPSSTSRDRESPARLPNGLDMLPERTPRPDRPRARDRPKPRRRPRPKDPNAPPGEGRRSRSAPAQSSAPPPPPPTHTVQQEGSWINLYCVLSKGELGFYKDSKGRESGSTHSNEPLLNLHNATSEVANNYKKKKNVLKIKTNDGGEFLLQAKDEEEMKTWLTALTSSITEHAEIARWGQALLTTSSTDEGNPKRDTDRRASTSGRKK</sequence>
<keyword evidence="2" id="KW-0117">Actin capping</keyword>
<evidence type="ECO:0000256" key="5">
    <source>
        <dbReference type="SAM" id="Coils"/>
    </source>
</evidence>
<proteinExistence type="inferred from homology"/>
<dbReference type="Gene3D" id="1.20.58.60">
    <property type="match status" value="11"/>
</dbReference>
<feature type="compositionally biased region" description="Low complexity" evidence="6">
    <location>
        <begin position="1453"/>
        <end position="1467"/>
    </location>
</feature>
<evidence type="ECO:0000313" key="9">
    <source>
        <dbReference type="EMBL" id="KAH0631477.1"/>
    </source>
</evidence>
<evidence type="ECO:0000256" key="3">
    <source>
        <dbReference type="ARBA" id="ARBA00022737"/>
    </source>
</evidence>
<feature type="compositionally biased region" description="Low complexity" evidence="6">
    <location>
        <begin position="2572"/>
        <end position="2585"/>
    </location>
</feature>
<protein>
    <recommendedName>
        <fullName evidence="11">Spectrin beta chain</fullName>
    </recommendedName>
</protein>
<keyword evidence="5" id="KW-0175">Coiled coil</keyword>
<dbReference type="InterPro" id="IPR001715">
    <property type="entry name" value="CH_dom"/>
</dbReference>
<comment type="caution">
    <text evidence="9">The sequence shown here is derived from an EMBL/GenBank/DDBJ whole genome shotgun (WGS) entry which is preliminary data.</text>
</comment>
<organism evidence="9 10">
    <name type="scientific">Phrynosoma platyrhinos</name>
    <name type="common">Desert horned lizard</name>
    <dbReference type="NCBI Taxonomy" id="52577"/>
    <lineage>
        <taxon>Eukaryota</taxon>
        <taxon>Metazoa</taxon>
        <taxon>Chordata</taxon>
        <taxon>Craniata</taxon>
        <taxon>Vertebrata</taxon>
        <taxon>Euteleostomi</taxon>
        <taxon>Lepidosauria</taxon>
        <taxon>Squamata</taxon>
        <taxon>Bifurcata</taxon>
        <taxon>Unidentata</taxon>
        <taxon>Episquamata</taxon>
        <taxon>Toxicofera</taxon>
        <taxon>Iguania</taxon>
        <taxon>Phrynosomatidae</taxon>
        <taxon>Phrynosomatinae</taxon>
        <taxon>Phrynosoma</taxon>
    </lineage>
</organism>
<feature type="coiled-coil region" evidence="5">
    <location>
        <begin position="455"/>
        <end position="489"/>
    </location>
</feature>
<evidence type="ECO:0000256" key="6">
    <source>
        <dbReference type="SAM" id="MobiDB-lite"/>
    </source>
</evidence>
<dbReference type="EMBL" id="JAIPUX010000035">
    <property type="protein sequence ID" value="KAH0631477.1"/>
    <property type="molecule type" value="Genomic_DNA"/>
</dbReference>
<feature type="compositionally biased region" description="Basic and acidic residues" evidence="6">
    <location>
        <begin position="2770"/>
        <end position="2780"/>
    </location>
</feature>
<feature type="region of interest" description="Disordered" evidence="6">
    <location>
        <begin position="1"/>
        <end position="45"/>
    </location>
</feature>
<feature type="region of interest" description="Disordered" evidence="6">
    <location>
        <begin position="1441"/>
        <end position="1468"/>
    </location>
</feature>
<dbReference type="PRINTS" id="PR00683">
    <property type="entry name" value="SPECTRINPH"/>
</dbReference>
<keyword evidence="10" id="KW-1185">Reference proteome</keyword>
<dbReference type="InterPro" id="IPR018159">
    <property type="entry name" value="Spectrin/alpha-actinin"/>
</dbReference>
<dbReference type="InterPro" id="IPR011993">
    <property type="entry name" value="PH-like_dom_sf"/>
</dbReference>
<feature type="region of interest" description="Disordered" evidence="6">
    <location>
        <begin position="2763"/>
        <end position="2787"/>
    </location>
</feature>
<evidence type="ECO:0000256" key="2">
    <source>
        <dbReference type="ARBA" id="ARBA00022467"/>
    </source>
</evidence>
<dbReference type="SMART" id="SM00150">
    <property type="entry name" value="SPEC"/>
    <property type="match status" value="15"/>
</dbReference>
<dbReference type="SMART" id="SM00033">
    <property type="entry name" value="CH"/>
    <property type="match status" value="2"/>
</dbReference>
<dbReference type="PROSITE" id="PS00019">
    <property type="entry name" value="ACTININ_1"/>
    <property type="match status" value="1"/>
</dbReference>
<dbReference type="CDD" id="cd00176">
    <property type="entry name" value="SPEC"/>
    <property type="match status" value="8"/>
</dbReference>
<reference evidence="9 10" key="1">
    <citation type="journal article" date="2022" name="Gigascience">
        <title>A chromosome-level genome assembly and annotation of the desert horned lizard, Phrynosoma platyrhinos, provides insight into chromosomal rearrangements among reptiles.</title>
        <authorList>
            <person name="Koochekian N."/>
            <person name="Ascanio A."/>
            <person name="Farleigh K."/>
            <person name="Card D.C."/>
            <person name="Schield D.R."/>
            <person name="Castoe T.A."/>
            <person name="Jezkova T."/>
        </authorList>
    </citation>
    <scope>NUCLEOTIDE SEQUENCE [LARGE SCALE GENOMIC DNA]</scope>
    <source>
        <strain evidence="9">NK-2021</strain>
    </source>
</reference>
<dbReference type="SUPFAM" id="SSF50729">
    <property type="entry name" value="PH domain-like"/>
    <property type="match status" value="1"/>
</dbReference>
<dbReference type="InterPro" id="IPR002017">
    <property type="entry name" value="Spectrin_repeat"/>
</dbReference>
<dbReference type="InterPro" id="IPR036872">
    <property type="entry name" value="CH_dom_sf"/>
</dbReference>
<dbReference type="SUPFAM" id="SSF47576">
    <property type="entry name" value="Calponin-homology domain, CH-domain"/>
    <property type="match status" value="1"/>
</dbReference>
<comment type="similarity">
    <text evidence="1">Belongs to the spectrin family.</text>
</comment>
<dbReference type="PROSITE" id="PS50003">
    <property type="entry name" value="PH_DOMAIN"/>
    <property type="match status" value="1"/>
</dbReference>
<keyword evidence="4" id="KW-0009">Actin-binding</keyword>
<feature type="domain" description="Calponin-homology (CH)" evidence="8">
    <location>
        <begin position="186"/>
        <end position="291"/>
    </location>
</feature>
<feature type="compositionally biased region" description="Basic and acidic residues" evidence="6">
    <location>
        <begin position="2446"/>
        <end position="2542"/>
    </location>
</feature>
<keyword evidence="3" id="KW-0677">Repeat</keyword>
<dbReference type="Gene3D" id="1.10.418.10">
    <property type="entry name" value="Calponin-like domain"/>
    <property type="match status" value="2"/>
</dbReference>
<evidence type="ECO:0000256" key="4">
    <source>
        <dbReference type="ARBA" id="ARBA00023203"/>
    </source>
</evidence>
<dbReference type="PANTHER" id="PTHR11915">
    <property type="entry name" value="SPECTRIN/FILAMIN RELATED CYTOSKELETAL PROTEIN"/>
    <property type="match status" value="1"/>
</dbReference>
<dbReference type="SUPFAM" id="SSF46966">
    <property type="entry name" value="Spectrin repeat"/>
    <property type="match status" value="14"/>
</dbReference>
<feature type="domain" description="PH" evidence="7">
    <location>
        <begin position="2663"/>
        <end position="2749"/>
    </location>
</feature>